<accession>A0A2K2DSD6</accession>
<dbReference type="AlphaFoldDB" id="A0A2K2DSD6"/>
<reference evidence="2" key="2">
    <citation type="submission" date="2017-06" db="EMBL/GenBank/DDBJ databases">
        <title>WGS assembly of Brachypodium distachyon.</title>
        <authorList>
            <consortium name="The International Brachypodium Initiative"/>
            <person name="Lucas S."/>
            <person name="Harmon-Smith M."/>
            <person name="Lail K."/>
            <person name="Tice H."/>
            <person name="Grimwood J."/>
            <person name="Bruce D."/>
            <person name="Barry K."/>
            <person name="Shu S."/>
            <person name="Lindquist E."/>
            <person name="Wang M."/>
            <person name="Pitluck S."/>
            <person name="Vogel J.P."/>
            <person name="Garvin D.F."/>
            <person name="Mockler T.C."/>
            <person name="Schmutz J."/>
            <person name="Rokhsar D."/>
            <person name="Bevan M.W."/>
        </authorList>
    </citation>
    <scope>NUCLEOTIDE SEQUENCE</scope>
    <source>
        <strain evidence="2">Bd21</strain>
    </source>
</reference>
<reference evidence="2 3" key="1">
    <citation type="journal article" date="2010" name="Nature">
        <title>Genome sequencing and analysis of the model grass Brachypodium distachyon.</title>
        <authorList>
            <consortium name="International Brachypodium Initiative"/>
        </authorList>
    </citation>
    <scope>NUCLEOTIDE SEQUENCE [LARGE SCALE GENOMIC DNA]</scope>
    <source>
        <strain evidence="2 3">Bd21</strain>
    </source>
</reference>
<gene>
    <name evidence="2" type="ORF">BRADI_1g58864v3</name>
</gene>
<dbReference type="Proteomes" id="UP000008810">
    <property type="component" value="Chromosome 1"/>
</dbReference>
<dbReference type="EnsemblPlants" id="PNT77184">
    <property type="protein sequence ID" value="PNT77184"/>
    <property type="gene ID" value="BRADI_1g58864v3"/>
</dbReference>
<dbReference type="PANTHER" id="PTHR32133:SF392">
    <property type="entry name" value="F-BOX DOMAIN-CONTAINING PROTEIN"/>
    <property type="match status" value="1"/>
</dbReference>
<name>A0A2K2DSD6_BRADI</name>
<protein>
    <recommendedName>
        <fullName evidence="1">F-box protein AT5G49610-like beta-propeller domain-containing protein</fullName>
    </recommendedName>
</protein>
<dbReference type="SUPFAM" id="SSF81383">
    <property type="entry name" value="F-box domain"/>
    <property type="match status" value="1"/>
</dbReference>
<dbReference type="OrthoDB" id="585240at2759"/>
<evidence type="ECO:0000313" key="4">
    <source>
        <dbReference type="Proteomes" id="UP000008810"/>
    </source>
</evidence>
<sequence length="432" mass="47601">MPPPPPVLLDELMEEFFFRLPPDEPEHLVRASSVCKPWRGILADAGFRRRYLEFHGTPPVLGLLHNTLGESYCHSRFVPTSAFRPAVTDIPSWTAMDCRHGRALFLESSLNIEGFQLVVWDPMLGNESRVPWPDHDPRCFGVAVLCAVEGCDHQGCQGQGGSFRVAVLSSEWVTKVTYASFYSSDTGLWSQVTSVDHLAFVQTMPSVLVGDALYFTSIDHILKYELATLDLSVFEKPTVHTGTLVTVEDGELGFASVNDTTLTLWSRETGSAGAVGWAKHRVIDLVTLLPDGALSVPTLSSRQLITHVPGFIDGTQVIFLGTHVGVYMVQLKSGLAKKVLEQLGGLRKVFPYASFCIPVKDAGITTYLQQHHAALLPMAQELKAAERNVRRMIQQCPQLLLRMDDGLQRPPAAHGELQPHGYHQLAVGGEQL</sequence>
<organism evidence="2">
    <name type="scientific">Brachypodium distachyon</name>
    <name type="common">Purple false brome</name>
    <name type="synonym">Trachynia distachya</name>
    <dbReference type="NCBI Taxonomy" id="15368"/>
    <lineage>
        <taxon>Eukaryota</taxon>
        <taxon>Viridiplantae</taxon>
        <taxon>Streptophyta</taxon>
        <taxon>Embryophyta</taxon>
        <taxon>Tracheophyta</taxon>
        <taxon>Spermatophyta</taxon>
        <taxon>Magnoliopsida</taxon>
        <taxon>Liliopsida</taxon>
        <taxon>Poales</taxon>
        <taxon>Poaceae</taxon>
        <taxon>BOP clade</taxon>
        <taxon>Pooideae</taxon>
        <taxon>Stipodae</taxon>
        <taxon>Brachypodieae</taxon>
        <taxon>Brachypodium</taxon>
    </lineage>
</organism>
<dbReference type="Pfam" id="PF23635">
    <property type="entry name" value="Beta-prop_AT5G49610-like"/>
    <property type="match status" value="1"/>
</dbReference>
<dbReference type="InterPro" id="IPR056594">
    <property type="entry name" value="AT5G49610-like_b-prop"/>
</dbReference>
<proteinExistence type="predicted"/>
<feature type="domain" description="F-box protein AT5G49610-like beta-propeller" evidence="1">
    <location>
        <begin position="96"/>
        <end position="342"/>
    </location>
</feature>
<evidence type="ECO:0000313" key="2">
    <source>
        <dbReference type="EMBL" id="PNT77184.1"/>
    </source>
</evidence>
<dbReference type="Gramene" id="PNT77184">
    <property type="protein sequence ID" value="PNT77184"/>
    <property type="gene ID" value="BRADI_1g58864v3"/>
</dbReference>
<dbReference type="PANTHER" id="PTHR32133">
    <property type="entry name" value="OS07G0120400 PROTEIN"/>
    <property type="match status" value="1"/>
</dbReference>
<dbReference type="InParanoid" id="A0A2K2DSD6"/>
<evidence type="ECO:0000313" key="3">
    <source>
        <dbReference type="EnsemblPlants" id="PNT77184"/>
    </source>
</evidence>
<reference evidence="3" key="3">
    <citation type="submission" date="2018-08" db="UniProtKB">
        <authorList>
            <consortium name="EnsemblPlants"/>
        </authorList>
    </citation>
    <scope>IDENTIFICATION</scope>
    <source>
        <strain evidence="3">cv. Bd21</strain>
    </source>
</reference>
<keyword evidence="4" id="KW-1185">Reference proteome</keyword>
<dbReference type="ExpressionAtlas" id="A0A2K2DSD6">
    <property type="expression patterns" value="baseline"/>
</dbReference>
<dbReference type="EMBL" id="CM000880">
    <property type="protein sequence ID" value="PNT77184.1"/>
    <property type="molecule type" value="Genomic_DNA"/>
</dbReference>
<dbReference type="InterPro" id="IPR036047">
    <property type="entry name" value="F-box-like_dom_sf"/>
</dbReference>
<evidence type="ECO:0000259" key="1">
    <source>
        <dbReference type="Pfam" id="PF23635"/>
    </source>
</evidence>